<dbReference type="NCBIfam" id="NF045650">
    <property type="entry name" value="CD1247_Nterm"/>
    <property type="match status" value="1"/>
</dbReference>
<gene>
    <name evidence="2" type="ORF">SAMEA3545359_00966</name>
</gene>
<sequence>MTINEKVSYLKGLMEGLELDKGKKEVKVISAMVDIIEDLALTVDDIEEDLDEVMDLVEEIDEDLSDVEDDLYGEDEDGCDCGCEDFDEGELYEVTCPSCGEVVCVDEDMLDLGSIPCPNCGEELEFDMDFVYDEDEPEGGCDCHEEGCDCK</sequence>
<protein>
    <recommendedName>
        <fullName evidence="3">TFIIB-type domain-containing protein</fullName>
    </recommendedName>
</protein>
<evidence type="ECO:0008006" key="3">
    <source>
        <dbReference type="Google" id="ProtNLM"/>
    </source>
</evidence>
<name>A0A1C6HP04_9FIRM</name>
<accession>A0A1C6HP04</accession>
<evidence type="ECO:0000313" key="2">
    <source>
        <dbReference type="EMBL" id="SCJ59434.1"/>
    </source>
</evidence>
<feature type="coiled-coil region" evidence="1">
    <location>
        <begin position="36"/>
        <end position="70"/>
    </location>
</feature>
<organism evidence="2">
    <name type="scientific">uncultured Anaerotruncus sp</name>
    <dbReference type="NCBI Taxonomy" id="905011"/>
    <lineage>
        <taxon>Bacteria</taxon>
        <taxon>Bacillati</taxon>
        <taxon>Bacillota</taxon>
        <taxon>Clostridia</taxon>
        <taxon>Eubacteriales</taxon>
        <taxon>Oscillospiraceae</taxon>
        <taxon>Anaerotruncus</taxon>
        <taxon>environmental samples</taxon>
    </lineage>
</organism>
<reference evidence="2" key="1">
    <citation type="submission" date="2015-09" db="EMBL/GenBank/DDBJ databases">
        <authorList>
            <consortium name="Pathogen Informatics"/>
        </authorList>
    </citation>
    <scope>NUCLEOTIDE SEQUENCE</scope>
    <source>
        <strain evidence="2">2789STDY5834896</strain>
    </source>
</reference>
<dbReference type="EMBL" id="FMHG01000001">
    <property type="protein sequence ID" value="SCJ59434.1"/>
    <property type="molecule type" value="Genomic_DNA"/>
</dbReference>
<dbReference type="AlphaFoldDB" id="A0A1C6HP04"/>
<keyword evidence="1" id="KW-0175">Coiled coil</keyword>
<evidence type="ECO:0000256" key="1">
    <source>
        <dbReference type="SAM" id="Coils"/>
    </source>
</evidence>
<dbReference type="InterPro" id="IPR054688">
    <property type="entry name" value="CD1247_N"/>
</dbReference>
<proteinExistence type="predicted"/>